<name>A0A6V8L3A8_9ACTN</name>
<reference evidence="4 5" key="1">
    <citation type="submission" date="2020-03" db="EMBL/GenBank/DDBJ databases">
        <title>Whole genome shotgun sequence of Phytohabitans rumicis NBRC 108638.</title>
        <authorList>
            <person name="Komaki H."/>
            <person name="Tamura T."/>
        </authorList>
    </citation>
    <scope>NUCLEOTIDE SEQUENCE [LARGE SCALE GENOMIC DNA]</scope>
    <source>
        <strain evidence="4 5">NBRC 108638</strain>
    </source>
</reference>
<keyword evidence="2" id="KW-0732">Signal</keyword>
<dbReference type="InterPro" id="IPR056303">
    <property type="entry name" value="AMIN-like"/>
</dbReference>
<evidence type="ECO:0000256" key="2">
    <source>
        <dbReference type="SAM" id="SignalP"/>
    </source>
</evidence>
<dbReference type="PROSITE" id="PS51257">
    <property type="entry name" value="PROKAR_LIPOPROTEIN"/>
    <property type="match status" value="1"/>
</dbReference>
<dbReference type="AlphaFoldDB" id="A0A6V8L3A8"/>
<evidence type="ECO:0000313" key="5">
    <source>
        <dbReference type="Proteomes" id="UP000482960"/>
    </source>
</evidence>
<organism evidence="4 5">
    <name type="scientific">Phytohabitans rumicis</name>
    <dbReference type="NCBI Taxonomy" id="1076125"/>
    <lineage>
        <taxon>Bacteria</taxon>
        <taxon>Bacillati</taxon>
        <taxon>Actinomycetota</taxon>
        <taxon>Actinomycetes</taxon>
        <taxon>Micromonosporales</taxon>
        <taxon>Micromonosporaceae</taxon>
    </lineage>
</organism>
<dbReference type="EMBL" id="BLPG01000001">
    <property type="protein sequence ID" value="GFJ91752.1"/>
    <property type="molecule type" value="Genomic_DNA"/>
</dbReference>
<feature type="domain" description="AMIN-like" evidence="3">
    <location>
        <begin position="90"/>
        <end position="224"/>
    </location>
</feature>
<sequence>MPNATARILPAVVAMSFAAGMSACQSSPEPATPVAPATSAGTTGTPVTETPAGVAPKVQATVQEPKPTFTCPDRGGTEPVDLPEHATAELYLVTVARRVCDDRVVFRVNGEVKVGGHAQYVPRVRDLSGALVAVRGDAVIEVVVYAPDFGQANSGHQPGRTPWRIGQEVARVPDGWPALREVAYAGPNDGSETVFAVGVSERLPFTLSWRAGDGYSELTLEIAH</sequence>
<gene>
    <name evidence="4" type="ORF">Prum_053940</name>
</gene>
<feature type="region of interest" description="Disordered" evidence="1">
    <location>
        <begin position="24"/>
        <end position="50"/>
    </location>
</feature>
<evidence type="ECO:0000256" key="1">
    <source>
        <dbReference type="SAM" id="MobiDB-lite"/>
    </source>
</evidence>
<comment type="caution">
    <text evidence="4">The sequence shown here is derived from an EMBL/GenBank/DDBJ whole genome shotgun (WGS) entry which is preliminary data.</text>
</comment>
<protein>
    <recommendedName>
        <fullName evidence="3">AMIN-like domain-containing protein</fullName>
    </recommendedName>
</protein>
<feature type="compositionally biased region" description="Low complexity" evidence="1">
    <location>
        <begin position="26"/>
        <end position="50"/>
    </location>
</feature>
<dbReference type="Pfam" id="PF24837">
    <property type="entry name" value="AMIN-like"/>
    <property type="match status" value="1"/>
</dbReference>
<dbReference type="Proteomes" id="UP000482960">
    <property type="component" value="Unassembled WGS sequence"/>
</dbReference>
<reference evidence="4 5" key="2">
    <citation type="submission" date="2020-03" db="EMBL/GenBank/DDBJ databases">
        <authorList>
            <person name="Ichikawa N."/>
            <person name="Kimura A."/>
            <person name="Kitahashi Y."/>
            <person name="Uohara A."/>
        </authorList>
    </citation>
    <scope>NUCLEOTIDE SEQUENCE [LARGE SCALE GENOMIC DNA]</scope>
    <source>
        <strain evidence="4 5">NBRC 108638</strain>
    </source>
</reference>
<evidence type="ECO:0000259" key="3">
    <source>
        <dbReference type="Pfam" id="PF24837"/>
    </source>
</evidence>
<proteinExistence type="predicted"/>
<keyword evidence="5" id="KW-1185">Reference proteome</keyword>
<evidence type="ECO:0000313" key="4">
    <source>
        <dbReference type="EMBL" id="GFJ91752.1"/>
    </source>
</evidence>
<accession>A0A6V8L3A8</accession>
<feature type="chain" id="PRO_5039298141" description="AMIN-like domain-containing protein" evidence="2">
    <location>
        <begin position="24"/>
        <end position="224"/>
    </location>
</feature>
<dbReference type="RefSeq" id="WP_173078780.1">
    <property type="nucleotide sequence ID" value="NZ_BAABJB010000004.1"/>
</dbReference>
<feature type="signal peptide" evidence="2">
    <location>
        <begin position="1"/>
        <end position="23"/>
    </location>
</feature>